<sequence>MVIAFAFDHAQTLVSHACNAVNVAIVGSAALIVMCIPSLSEDQYGPLARYLSMECGLTSHNSEGWYKSGVPLAMLEMEDLLSCQFLDKSERKNSRFFDICLESSENHQDFSCLKRDERECQALTDQNHPVPTPAFLAGAPGEIQPMTSPASGEILKI</sequence>
<name>A0A2H1VIE3_SPOFR</name>
<reference evidence="2" key="1">
    <citation type="submission" date="2016-07" db="EMBL/GenBank/DDBJ databases">
        <authorList>
            <person name="Bretaudeau A."/>
        </authorList>
    </citation>
    <scope>NUCLEOTIDE SEQUENCE</scope>
    <source>
        <strain evidence="2">Rice</strain>
        <tissue evidence="2">Whole body</tissue>
    </source>
</reference>
<dbReference type="AlphaFoldDB" id="A0A2H1VIE3"/>
<evidence type="ECO:0000256" key="1">
    <source>
        <dbReference type="SAM" id="MobiDB-lite"/>
    </source>
</evidence>
<feature type="region of interest" description="Disordered" evidence="1">
    <location>
        <begin position="138"/>
        <end position="157"/>
    </location>
</feature>
<organism evidence="2">
    <name type="scientific">Spodoptera frugiperda</name>
    <name type="common">Fall armyworm</name>
    <dbReference type="NCBI Taxonomy" id="7108"/>
    <lineage>
        <taxon>Eukaryota</taxon>
        <taxon>Metazoa</taxon>
        <taxon>Ecdysozoa</taxon>
        <taxon>Arthropoda</taxon>
        <taxon>Hexapoda</taxon>
        <taxon>Insecta</taxon>
        <taxon>Pterygota</taxon>
        <taxon>Neoptera</taxon>
        <taxon>Endopterygota</taxon>
        <taxon>Lepidoptera</taxon>
        <taxon>Glossata</taxon>
        <taxon>Ditrysia</taxon>
        <taxon>Noctuoidea</taxon>
        <taxon>Noctuidae</taxon>
        <taxon>Amphipyrinae</taxon>
        <taxon>Spodoptera</taxon>
    </lineage>
</organism>
<proteinExistence type="predicted"/>
<evidence type="ECO:0000313" key="2">
    <source>
        <dbReference type="EMBL" id="SOQ40024.1"/>
    </source>
</evidence>
<protein>
    <submittedName>
        <fullName evidence="2">SFRICE_013537</fullName>
    </submittedName>
</protein>
<accession>A0A2H1VIE3</accession>
<dbReference type="EMBL" id="ODYU01002484">
    <property type="protein sequence ID" value="SOQ40024.1"/>
    <property type="molecule type" value="Genomic_DNA"/>
</dbReference>
<gene>
    <name evidence="2" type="ORF">SFRICE_013537</name>
</gene>